<comment type="caution">
    <text evidence="2">The sequence shown here is derived from an EMBL/GenBank/DDBJ whole genome shotgun (WGS) entry which is preliminary data.</text>
</comment>
<proteinExistence type="predicted"/>
<gene>
    <name evidence="2" type="ORF">HR08_04765</name>
</gene>
<dbReference type="OrthoDB" id="5573484at2"/>
<evidence type="ECO:0000313" key="3">
    <source>
        <dbReference type="Proteomes" id="UP000030130"/>
    </source>
</evidence>
<dbReference type="CDD" id="cd10931">
    <property type="entry name" value="CE4_u7"/>
    <property type="match status" value="1"/>
</dbReference>
<evidence type="ECO:0000313" key="2">
    <source>
        <dbReference type="EMBL" id="KGN85983.1"/>
    </source>
</evidence>
<dbReference type="STRING" id="111105.HR09_04355"/>
<reference evidence="2 3" key="1">
    <citation type="submission" date="2014-08" db="EMBL/GenBank/DDBJ databases">
        <title>Porphyromonas gulae strain:COT-052_OH1451 Genome sequencing.</title>
        <authorList>
            <person name="Wallis C."/>
            <person name="Deusch O."/>
            <person name="O'Flynn C."/>
            <person name="Davis I."/>
            <person name="Jospin G."/>
            <person name="Darling A.E."/>
            <person name="Coil D.A."/>
            <person name="Alexiev A."/>
            <person name="Horsfall A."/>
            <person name="Kirkwood N."/>
            <person name="Harris S."/>
            <person name="Eisen J.A."/>
        </authorList>
    </citation>
    <scope>NUCLEOTIDE SEQUENCE [LARGE SCALE GENOMIC DNA]</scope>
    <source>
        <strain evidence="3">COT-052 OH1451</strain>
    </source>
</reference>
<evidence type="ECO:0000259" key="1">
    <source>
        <dbReference type="Pfam" id="PF23019"/>
    </source>
</evidence>
<dbReference type="Pfam" id="PF23019">
    <property type="entry name" value="DUF7033"/>
    <property type="match status" value="1"/>
</dbReference>
<sequence length="453" mass="52563">MNTEVIHYIIRFLIGDESGSDQLLSRIGYTSKQSEISRYSIVIRASNFFDSDIYGTDKAFPSLPLKEWEGVPLLFGEPTEELLEESDTLVLNADIVASTYFLISRYEEMYRRKLRDIHGRFPGRESLPFKAGFLQRPVVDEYGAILRTKIRQMGWPIKDPVPHFSMVNLTHDVDEPFEYRGWRSFARAFIKERKSPFKAFRLAYANPSSDRFFTFPRFVDWDKTLRSKMQDHCRIIFFFKTPGKAPQDAPNYSLRKPLYQPLRSLVENNGIVIGLHSNYSAGLNPELIGKQRKQLMSDTGAVVDCNRHHYLAAREPEDMQALISAGIRHDYSMGYADVAGFRLGTSRPVRFIMPSIRRLTELILHPLTLMDCTLDRREYMGLDEAAATKLCEVLLKHTFTHGGEATLLWHNEYLSRDIHPWHARLYREVLRLIETMEEKQENESPDYETATDQ</sequence>
<dbReference type="Proteomes" id="UP000030130">
    <property type="component" value="Unassembled WGS sequence"/>
</dbReference>
<dbReference type="RefSeq" id="WP_039420804.1">
    <property type="nucleotide sequence ID" value="NZ_JRAI01000044.1"/>
</dbReference>
<organism evidence="2 3">
    <name type="scientific">Porphyromonas gulae</name>
    <dbReference type="NCBI Taxonomy" id="111105"/>
    <lineage>
        <taxon>Bacteria</taxon>
        <taxon>Pseudomonadati</taxon>
        <taxon>Bacteroidota</taxon>
        <taxon>Bacteroidia</taxon>
        <taxon>Bacteroidales</taxon>
        <taxon>Porphyromonadaceae</taxon>
        <taxon>Porphyromonas</taxon>
    </lineage>
</organism>
<feature type="domain" description="DUF7033" evidence="1">
    <location>
        <begin position="92"/>
        <end position="180"/>
    </location>
</feature>
<dbReference type="InterPro" id="IPR054297">
    <property type="entry name" value="DUF7033"/>
</dbReference>
<name>A0A0A2F4S0_9PORP</name>
<dbReference type="AlphaFoldDB" id="A0A0A2F4S0"/>
<protein>
    <submittedName>
        <fullName evidence="2">Virulence modulating gene E</fullName>
    </submittedName>
</protein>
<accession>A0A0A2F4S0</accession>
<dbReference type="EMBL" id="JRAI01000044">
    <property type="protein sequence ID" value="KGN85983.1"/>
    <property type="molecule type" value="Genomic_DNA"/>
</dbReference>
<dbReference type="eggNOG" id="COG0726">
    <property type="taxonomic scope" value="Bacteria"/>
</dbReference>